<evidence type="ECO:0000256" key="10">
    <source>
        <dbReference type="ARBA" id="ARBA00052017"/>
    </source>
</evidence>
<keyword evidence="5" id="KW-0547">Nucleotide-binding</keyword>
<dbReference type="GO" id="GO:0036220">
    <property type="term" value="F:ITP diphosphatase activity"/>
    <property type="evidence" value="ECO:0007669"/>
    <property type="project" value="UniProtKB-EC"/>
</dbReference>
<dbReference type="Pfam" id="PF01725">
    <property type="entry name" value="Ham1p_like"/>
    <property type="match status" value="1"/>
</dbReference>
<evidence type="ECO:0000313" key="18">
    <source>
        <dbReference type="EMBL" id="HIT74482.1"/>
    </source>
</evidence>
<dbReference type="FunFam" id="3.90.950.10:FF:000001">
    <property type="entry name" value="dITP/XTP pyrophosphatase"/>
    <property type="match status" value="1"/>
</dbReference>
<feature type="compositionally biased region" description="Basic and acidic residues" evidence="17">
    <location>
        <begin position="142"/>
        <end position="151"/>
    </location>
</feature>
<dbReference type="Gene3D" id="3.90.950.10">
    <property type="match status" value="1"/>
</dbReference>
<comment type="subunit">
    <text evidence="3">Homodimer.</text>
</comment>
<evidence type="ECO:0000256" key="14">
    <source>
        <dbReference type="ARBA" id="ARBA00078805"/>
    </source>
</evidence>
<evidence type="ECO:0000256" key="11">
    <source>
        <dbReference type="ARBA" id="ARBA00066468"/>
    </source>
</evidence>
<comment type="catalytic activity">
    <reaction evidence="9">
        <text>dITP + H2O = dIMP + diphosphate + H(+)</text>
        <dbReference type="Rhea" id="RHEA:28342"/>
        <dbReference type="ChEBI" id="CHEBI:15377"/>
        <dbReference type="ChEBI" id="CHEBI:15378"/>
        <dbReference type="ChEBI" id="CHEBI:33019"/>
        <dbReference type="ChEBI" id="CHEBI:61194"/>
        <dbReference type="ChEBI" id="CHEBI:61382"/>
        <dbReference type="EC" id="3.6.1.66"/>
    </reaction>
</comment>
<organism evidence="18 19">
    <name type="scientific">Candidatus Avipropionibacterium avicola</name>
    <dbReference type="NCBI Taxonomy" id="2840701"/>
    <lineage>
        <taxon>Bacteria</taxon>
        <taxon>Bacillati</taxon>
        <taxon>Actinomycetota</taxon>
        <taxon>Actinomycetes</taxon>
        <taxon>Propionibacteriales</taxon>
        <taxon>Propionibacteriaceae</taxon>
        <taxon>Propionibacteriaceae incertae sedis</taxon>
        <taxon>Candidatus Avipropionibacterium</taxon>
    </lineage>
</organism>
<accession>A0A9D1GWH6</accession>
<evidence type="ECO:0000256" key="12">
    <source>
        <dbReference type="ARBA" id="ARBA00071289"/>
    </source>
</evidence>
<comment type="caution">
    <text evidence="18">The sequence shown here is derived from an EMBL/GenBank/DDBJ whole genome shotgun (WGS) entry which is preliminary data.</text>
</comment>
<sequence length="172" mass="18004">LADVAPYPEPAETEPSFAGNAVLKAQACTEATGWPALADDSGITVDVLNGMPGVRSARWAGPECDDRANNELLLRQLSDVASERRGAQFRCAMAFTRPGSEPVVREGVMAGSVASEPAGAGGFGYDPLFRPDGETATTAELPPERKDEISHRGKAIRAIVPVVVAALTGQED</sequence>
<dbReference type="GO" id="GO:0009146">
    <property type="term" value="P:purine nucleoside triphosphate catabolic process"/>
    <property type="evidence" value="ECO:0007669"/>
    <property type="project" value="UniProtKB-ARBA"/>
</dbReference>
<dbReference type="GO" id="GO:0009117">
    <property type="term" value="P:nucleotide metabolic process"/>
    <property type="evidence" value="ECO:0007669"/>
    <property type="project" value="UniProtKB-KW"/>
</dbReference>
<evidence type="ECO:0000256" key="4">
    <source>
        <dbReference type="ARBA" id="ARBA00022723"/>
    </source>
</evidence>
<feature type="region of interest" description="Disordered" evidence="17">
    <location>
        <begin position="131"/>
        <end position="151"/>
    </location>
</feature>
<dbReference type="Proteomes" id="UP000886842">
    <property type="component" value="Unassembled WGS sequence"/>
</dbReference>
<comment type="catalytic activity">
    <reaction evidence="10">
        <text>XTP + H2O = XMP + diphosphate + H(+)</text>
        <dbReference type="Rhea" id="RHEA:28610"/>
        <dbReference type="ChEBI" id="CHEBI:15377"/>
        <dbReference type="ChEBI" id="CHEBI:15378"/>
        <dbReference type="ChEBI" id="CHEBI:33019"/>
        <dbReference type="ChEBI" id="CHEBI:57464"/>
        <dbReference type="ChEBI" id="CHEBI:61314"/>
        <dbReference type="EC" id="3.6.1.66"/>
    </reaction>
</comment>
<evidence type="ECO:0000256" key="2">
    <source>
        <dbReference type="ARBA" id="ARBA00008023"/>
    </source>
</evidence>
<evidence type="ECO:0000256" key="1">
    <source>
        <dbReference type="ARBA" id="ARBA00001946"/>
    </source>
</evidence>
<dbReference type="PANTHER" id="PTHR11067">
    <property type="entry name" value="INOSINE TRIPHOSPHATE PYROPHOSPHATASE/HAM1 PROTEIN"/>
    <property type="match status" value="1"/>
</dbReference>
<evidence type="ECO:0000256" key="6">
    <source>
        <dbReference type="ARBA" id="ARBA00022801"/>
    </source>
</evidence>
<dbReference type="CDD" id="cd00515">
    <property type="entry name" value="HAM1"/>
    <property type="match status" value="1"/>
</dbReference>
<evidence type="ECO:0000256" key="8">
    <source>
        <dbReference type="ARBA" id="ARBA00023080"/>
    </source>
</evidence>
<proteinExistence type="inferred from homology"/>
<comment type="similarity">
    <text evidence="2">Belongs to the HAM1 NTPase family.</text>
</comment>
<keyword evidence="4" id="KW-0479">Metal-binding</keyword>
<feature type="non-terminal residue" evidence="18">
    <location>
        <position position="1"/>
    </location>
</feature>
<evidence type="ECO:0000256" key="7">
    <source>
        <dbReference type="ARBA" id="ARBA00022842"/>
    </source>
</evidence>
<dbReference type="GO" id="GO:0046872">
    <property type="term" value="F:metal ion binding"/>
    <property type="evidence" value="ECO:0007669"/>
    <property type="project" value="UniProtKB-KW"/>
</dbReference>
<evidence type="ECO:0000256" key="9">
    <source>
        <dbReference type="ARBA" id="ARBA00051875"/>
    </source>
</evidence>
<dbReference type="PANTHER" id="PTHR11067:SF9">
    <property type="entry name" value="INOSINE TRIPHOSPHATE PYROPHOSPHATASE"/>
    <property type="match status" value="1"/>
</dbReference>
<dbReference type="InterPro" id="IPR002637">
    <property type="entry name" value="RdgB/HAM1"/>
</dbReference>
<protein>
    <recommendedName>
        <fullName evidence="12">dITP/XTP pyrophosphatase</fullName>
        <ecNumber evidence="11">3.6.1.66</ecNumber>
    </recommendedName>
    <alternativeName>
        <fullName evidence="13">Non-canonical purine NTP pyrophosphatase</fullName>
    </alternativeName>
    <alternativeName>
        <fullName evidence="14">Non-standard purine NTP pyrophosphatase</fullName>
    </alternativeName>
    <alternativeName>
        <fullName evidence="16">Nucleoside-triphosphate diphosphatase</fullName>
    </alternativeName>
    <alternativeName>
        <fullName evidence="15">Nucleoside-triphosphate pyrophosphatase</fullName>
    </alternativeName>
</protein>
<dbReference type="InterPro" id="IPR029001">
    <property type="entry name" value="ITPase-like_fam"/>
</dbReference>
<dbReference type="AlphaFoldDB" id="A0A9D1GWH6"/>
<keyword evidence="8" id="KW-0546">Nucleotide metabolism</keyword>
<evidence type="ECO:0000256" key="17">
    <source>
        <dbReference type="SAM" id="MobiDB-lite"/>
    </source>
</evidence>
<dbReference type="GO" id="GO:0005829">
    <property type="term" value="C:cytosol"/>
    <property type="evidence" value="ECO:0007669"/>
    <property type="project" value="TreeGrafter"/>
</dbReference>
<dbReference type="GO" id="GO:0035870">
    <property type="term" value="F:dITP diphosphatase activity"/>
    <property type="evidence" value="ECO:0007669"/>
    <property type="project" value="UniProtKB-ARBA"/>
</dbReference>
<evidence type="ECO:0000256" key="15">
    <source>
        <dbReference type="ARBA" id="ARBA00083186"/>
    </source>
</evidence>
<dbReference type="EMBL" id="DVLP01000078">
    <property type="protein sequence ID" value="HIT74482.1"/>
    <property type="molecule type" value="Genomic_DNA"/>
</dbReference>
<name>A0A9D1GWH6_9ACTN</name>
<dbReference type="GO" id="GO:0036222">
    <property type="term" value="F:XTP diphosphatase activity"/>
    <property type="evidence" value="ECO:0007669"/>
    <property type="project" value="UniProtKB-ARBA"/>
</dbReference>
<reference evidence="18" key="2">
    <citation type="journal article" date="2021" name="PeerJ">
        <title>Extensive microbial diversity within the chicken gut microbiome revealed by metagenomics and culture.</title>
        <authorList>
            <person name="Gilroy R."/>
            <person name="Ravi A."/>
            <person name="Getino M."/>
            <person name="Pursley I."/>
            <person name="Horton D.L."/>
            <person name="Alikhan N.F."/>
            <person name="Baker D."/>
            <person name="Gharbi K."/>
            <person name="Hall N."/>
            <person name="Watson M."/>
            <person name="Adriaenssens E.M."/>
            <person name="Foster-Nyarko E."/>
            <person name="Jarju S."/>
            <person name="Secka A."/>
            <person name="Antonio M."/>
            <person name="Oren A."/>
            <person name="Chaudhuri R.R."/>
            <person name="La Ragione R."/>
            <person name="Hildebrand F."/>
            <person name="Pallen M.J."/>
        </authorList>
    </citation>
    <scope>NUCLEOTIDE SEQUENCE</scope>
    <source>
        <strain evidence="18">ChiGjej1B1-24693</strain>
    </source>
</reference>
<dbReference type="SUPFAM" id="SSF52972">
    <property type="entry name" value="ITPase-like"/>
    <property type="match status" value="1"/>
</dbReference>
<evidence type="ECO:0000313" key="19">
    <source>
        <dbReference type="Proteomes" id="UP000886842"/>
    </source>
</evidence>
<reference evidence="18" key="1">
    <citation type="submission" date="2020-10" db="EMBL/GenBank/DDBJ databases">
        <authorList>
            <person name="Gilroy R."/>
        </authorList>
    </citation>
    <scope>NUCLEOTIDE SEQUENCE</scope>
    <source>
        <strain evidence="18">ChiGjej1B1-24693</strain>
    </source>
</reference>
<evidence type="ECO:0000256" key="13">
    <source>
        <dbReference type="ARBA" id="ARBA00075987"/>
    </source>
</evidence>
<keyword evidence="6" id="KW-0378">Hydrolase</keyword>
<keyword evidence="7" id="KW-0460">Magnesium</keyword>
<evidence type="ECO:0000256" key="3">
    <source>
        <dbReference type="ARBA" id="ARBA00011738"/>
    </source>
</evidence>
<comment type="cofactor">
    <cofactor evidence="1">
        <name>Mg(2+)</name>
        <dbReference type="ChEBI" id="CHEBI:18420"/>
    </cofactor>
</comment>
<dbReference type="GO" id="GO:0000166">
    <property type="term" value="F:nucleotide binding"/>
    <property type="evidence" value="ECO:0007669"/>
    <property type="project" value="UniProtKB-KW"/>
</dbReference>
<evidence type="ECO:0000256" key="5">
    <source>
        <dbReference type="ARBA" id="ARBA00022741"/>
    </source>
</evidence>
<dbReference type="EC" id="3.6.1.66" evidence="11"/>
<evidence type="ECO:0000256" key="16">
    <source>
        <dbReference type="ARBA" id="ARBA00083635"/>
    </source>
</evidence>
<gene>
    <name evidence="18" type="ORF">IAA98_02750</name>
</gene>